<feature type="domain" description="Nudix hydrolase" evidence="7">
    <location>
        <begin position="40"/>
        <end position="179"/>
    </location>
</feature>
<proteinExistence type="predicted"/>
<evidence type="ECO:0000313" key="8">
    <source>
        <dbReference type="EMBL" id="SDV03747.1"/>
    </source>
</evidence>
<gene>
    <name evidence="8" type="ORF">SAMN04488544_3848</name>
</gene>
<keyword evidence="4" id="KW-0378">Hydrolase</keyword>
<dbReference type="EMBL" id="LT629799">
    <property type="protein sequence ID" value="SDV03747.1"/>
    <property type="molecule type" value="Genomic_DNA"/>
</dbReference>
<dbReference type="GO" id="GO:0010945">
    <property type="term" value="F:coenzyme A diphosphatase activity"/>
    <property type="evidence" value="ECO:0007669"/>
    <property type="project" value="InterPro"/>
</dbReference>
<dbReference type="CDD" id="cd03426">
    <property type="entry name" value="NUDIX_CoAse_Nudt7"/>
    <property type="match status" value="1"/>
</dbReference>
<dbReference type="Proteomes" id="UP000198825">
    <property type="component" value="Chromosome I"/>
</dbReference>
<reference evidence="9" key="1">
    <citation type="submission" date="2016-10" db="EMBL/GenBank/DDBJ databases">
        <authorList>
            <person name="Varghese N."/>
            <person name="Submissions S."/>
        </authorList>
    </citation>
    <scope>NUCLEOTIDE SEQUENCE [LARGE SCALE GENOMIC DNA]</scope>
    <source>
        <strain evidence="9">DSM 21743</strain>
    </source>
</reference>
<evidence type="ECO:0000256" key="1">
    <source>
        <dbReference type="ARBA" id="ARBA00001936"/>
    </source>
</evidence>
<dbReference type="PANTHER" id="PTHR12992">
    <property type="entry name" value="NUDIX HYDROLASE"/>
    <property type="match status" value="1"/>
</dbReference>
<evidence type="ECO:0000256" key="2">
    <source>
        <dbReference type="ARBA" id="ARBA00001946"/>
    </source>
</evidence>
<dbReference type="Gene3D" id="3.90.79.10">
    <property type="entry name" value="Nucleoside Triphosphate Pyrophosphohydrolase"/>
    <property type="match status" value="1"/>
</dbReference>
<dbReference type="PANTHER" id="PTHR12992:SF11">
    <property type="entry name" value="MITOCHONDRIAL COENZYME A DIPHOSPHATASE NUDT8"/>
    <property type="match status" value="1"/>
</dbReference>
<evidence type="ECO:0000313" key="9">
    <source>
        <dbReference type="Proteomes" id="UP000198825"/>
    </source>
</evidence>
<keyword evidence="9" id="KW-1185">Reference proteome</keyword>
<dbReference type="GO" id="GO:0046872">
    <property type="term" value="F:metal ion binding"/>
    <property type="evidence" value="ECO:0007669"/>
    <property type="project" value="UniProtKB-KW"/>
</dbReference>
<accession>A0A1H2NE53</accession>
<dbReference type="Pfam" id="PF00293">
    <property type="entry name" value="NUDIX"/>
    <property type="match status" value="1"/>
</dbReference>
<dbReference type="InterPro" id="IPR015797">
    <property type="entry name" value="NUDIX_hydrolase-like_dom_sf"/>
</dbReference>
<protein>
    <submittedName>
        <fullName evidence="8">NUDIX domain-containing protein</fullName>
    </submittedName>
</protein>
<name>A0A1H2NE53_9ACTN</name>
<evidence type="ECO:0000259" key="7">
    <source>
        <dbReference type="PROSITE" id="PS51462"/>
    </source>
</evidence>
<dbReference type="RefSeq" id="WP_231918312.1">
    <property type="nucleotide sequence ID" value="NZ_LT629799.1"/>
</dbReference>
<dbReference type="AlphaFoldDB" id="A0A1H2NE53"/>
<organism evidence="8 9">
    <name type="scientific">Microlunatus sagamiharensis</name>
    <dbReference type="NCBI Taxonomy" id="546874"/>
    <lineage>
        <taxon>Bacteria</taxon>
        <taxon>Bacillati</taxon>
        <taxon>Actinomycetota</taxon>
        <taxon>Actinomycetes</taxon>
        <taxon>Propionibacteriales</taxon>
        <taxon>Propionibacteriaceae</taxon>
        <taxon>Microlunatus</taxon>
    </lineage>
</organism>
<comment type="cofactor">
    <cofactor evidence="2">
        <name>Mg(2+)</name>
        <dbReference type="ChEBI" id="CHEBI:18420"/>
    </cofactor>
</comment>
<sequence>MSAASQTGAEPGMPAWVARLRDELHREDRTWVDALRPAQGARQSAVLALFGEGPAGPEVLLVERALTLRSHPGQIAFPGGGADPEDVDLTDTALREAYEECGVLREGVEVLGLLPPAHVRVSGFDVTTVVAWWRTPHAAAPGDPAEVASVLRVPVADLVDPARRATAVHPLGYRGPAFAVADHLVWGLTAHLLDAVLDLAGWSRPWDAAREVEIPDRYLSDRRATSLARDDGGPDVH</sequence>
<dbReference type="InterPro" id="IPR000086">
    <property type="entry name" value="NUDIX_hydrolase_dom"/>
</dbReference>
<dbReference type="PROSITE" id="PS51462">
    <property type="entry name" value="NUDIX"/>
    <property type="match status" value="1"/>
</dbReference>
<dbReference type="STRING" id="546874.SAMN04488544_3848"/>
<keyword evidence="3" id="KW-0479">Metal-binding</keyword>
<evidence type="ECO:0000256" key="3">
    <source>
        <dbReference type="ARBA" id="ARBA00022723"/>
    </source>
</evidence>
<keyword evidence="5" id="KW-0460">Magnesium</keyword>
<dbReference type="InterPro" id="IPR045121">
    <property type="entry name" value="CoAse"/>
</dbReference>
<evidence type="ECO:0000256" key="5">
    <source>
        <dbReference type="ARBA" id="ARBA00022842"/>
    </source>
</evidence>
<evidence type="ECO:0000256" key="6">
    <source>
        <dbReference type="ARBA" id="ARBA00023211"/>
    </source>
</evidence>
<comment type="cofactor">
    <cofactor evidence="1">
        <name>Mn(2+)</name>
        <dbReference type="ChEBI" id="CHEBI:29035"/>
    </cofactor>
</comment>
<dbReference type="SUPFAM" id="SSF55811">
    <property type="entry name" value="Nudix"/>
    <property type="match status" value="1"/>
</dbReference>
<evidence type="ECO:0000256" key="4">
    <source>
        <dbReference type="ARBA" id="ARBA00022801"/>
    </source>
</evidence>
<keyword evidence="6" id="KW-0464">Manganese</keyword>